<dbReference type="EMBL" id="CAUYUJ010020849">
    <property type="protein sequence ID" value="CAK0900898.1"/>
    <property type="molecule type" value="Genomic_DNA"/>
</dbReference>
<sequence>MPAAPAEPEQEKPLARVVRLWTAHAAAIEELKAADRLTVASAYRSWAKTAELGLKEGEAVPSFTEVWIELTNRKRKAAPAEGPKEADPEAKRESKVARKDKEGGPAYSEKEALNVLCTALHSIKKERGTRDPVQASFVNSAIRRVRSDFHISRTPFERLLNMLKHAEQEGWLYIDKRRDDVRVTIRSLPALPEGEAVRSVTMRDTPVTVGADAARKHLGAGKEAAKAGEKAEAAEPPPYVVLLQEWQGRHTGEEPPCYALLLTDWSRLRQEGQIEKVANPMDEFYGSSSYVNTKGGEAAKKADDDKAREEPERRARSRSAPRRGAGRGDPAIDKRECLRMFDVALKEVCDEGFYGGLPVNSSEFDQRNTPFERFTDLLEEAARDGLVKFTRRRSGLPHNHTDKWGFVPFPFVPSLFHQAGLT</sequence>
<feature type="compositionally biased region" description="Basic residues" evidence="1">
    <location>
        <begin position="315"/>
        <end position="325"/>
    </location>
</feature>
<protein>
    <submittedName>
        <fullName evidence="2">Uncharacterized protein</fullName>
    </submittedName>
</protein>
<feature type="compositionally biased region" description="Basic and acidic residues" evidence="1">
    <location>
        <begin position="82"/>
        <end position="107"/>
    </location>
</feature>
<reference evidence="2" key="1">
    <citation type="submission" date="2023-10" db="EMBL/GenBank/DDBJ databases">
        <authorList>
            <person name="Chen Y."/>
            <person name="Shah S."/>
            <person name="Dougan E. K."/>
            <person name="Thang M."/>
            <person name="Chan C."/>
        </authorList>
    </citation>
    <scope>NUCLEOTIDE SEQUENCE [LARGE SCALE GENOMIC DNA]</scope>
</reference>
<organism evidence="2 3">
    <name type="scientific">Prorocentrum cordatum</name>
    <dbReference type="NCBI Taxonomy" id="2364126"/>
    <lineage>
        <taxon>Eukaryota</taxon>
        <taxon>Sar</taxon>
        <taxon>Alveolata</taxon>
        <taxon>Dinophyceae</taxon>
        <taxon>Prorocentrales</taxon>
        <taxon>Prorocentraceae</taxon>
        <taxon>Prorocentrum</taxon>
    </lineage>
</organism>
<evidence type="ECO:0000313" key="3">
    <source>
        <dbReference type="Proteomes" id="UP001189429"/>
    </source>
</evidence>
<keyword evidence="3" id="KW-1185">Reference proteome</keyword>
<proteinExistence type="predicted"/>
<feature type="compositionally biased region" description="Basic and acidic residues" evidence="1">
    <location>
        <begin position="297"/>
        <end position="314"/>
    </location>
</feature>
<gene>
    <name evidence="2" type="ORF">PCOR1329_LOCUS78042</name>
</gene>
<dbReference type="Proteomes" id="UP001189429">
    <property type="component" value="Unassembled WGS sequence"/>
</dbReference>
<feature type="region of interest" description="Disordered" evidence="1">
    <location>
        <begin position="74"/>
        <end position="107"/>
    </location>
</feature>
<comment type="caution">
    <text evidence="2">The sequence shown here is derived from an EMBL/GenBank/DDBJ whole genome shotgun (WGS) entry which is preliminary data.</text>
</comment>
<name>A0ABN9XRC1_9DINO</name>
<accession>A0ABN9XRC1</accession>
<feature type="region of interest" description="Disordered" evidence="1">
    <location>
        <begin position="285"/>
        <end position="331"/>
    </location>
</feature>
<evidence type="ECO:0000256" key="1">
    <source>
        <dbReference type="SAM" id="MobiDB-lite"/>
    </source>
</evidence>
<evidence type="ECO:0000313" key="2">
    <source>
        <dbReference type="EMBL" id="CAK0900898.1"/>
    </source>
</evidence>